<dbReference type="PANTHER" id="PTHR30472:SF41">
    <property type="entry name" value="TRANSPORT SYSTEM PERMEASE PROTEIN"/>
    <property type="match status" value="1"/>
</dbReference>
<accession>H6LCN2</accession>
<dbReference type="RefSeq" id="WP_014355417.1">
    <property type="nucleotide sequence ID" value="NC_016894.1"/>
</dbReference>
<dbReference type="CDD" id="cd06550">
    <property type="entry name" value="TM_ABC_iron-siderophores_like"/>
    <property type="match status" value="1"/>
</dbReference>
<evidence type="ECO:0000256" key="7">
    <source>
        <dbReference type="ARBA" id="ARBA00023136"/>
    </source>
</evidence>
<feature type="transmembrane region" description="Helical" evidence="8">
    <location>
        <begin position="288"/>
        <end position="308"/>
    </location>
</feature>
<keyword evidence="10" id="KW-1185">Reference proteome</keyword>
<reference evidence="9 10" key="2">
    <citation type="journal article" date="2012" name="PLoS ONE">
        <title>An ancient pathway combining carbon dioxide fixation with the generation and utilization of a sodium ion gradient for ATP synthesis.</title>
        <authorList>
            <person name="Poehlein A."/>
            <person name="Schmidt S."/>
            <person name="Kaster A.K."/>
            <person name="Goenrich M."/>
            <person name="Vollmers J."/>
            <person name="Thurmer A."/>
            <person name="Bertsch J."/>
            <person name="Schuchmann K."/>
            <person name="Voigt B."/>
            <person name="Hecker M."/>
            <person name="Daniel R."/>
            <person name="Thauer R.K."/>
            <person name="Gottschalk G."/>
            <person name="Muller V."/>
        </authorList>
    </citation>
    <scope>NUCLEOTIDE SEQUENCE [LARGE SCALE GENOMIC DNA]</scope>
    <source>
        <strain evidence="10">ATCC 29683 / DSM 1030 / JCM 2381 / KCTC 1655 / WB1</strain>
    </source>
</reference>
<feature type="transmembrane region" description="Helical" evidence="8">
    <location>
        <begin position="69"/>
        <end position="89"/>
    </location>
</feature>
<keyword evidence="4" id="KW-1003">Cell membrane</keyword>
<dbReference type="HOGENOM" id="CLU_013016_0_0_9"/>
<dbReference type="SUPFAM" id="SSF81345">
    <property type="entry name" value="ABC transporter involved in vitamin B12 uptake, BtuC"/>
    <property type="match status" value="1"/>
</dbReference>
<organism evidence="9 10">
    <name type="scientific">Acetobacterium woodii (strain ATCC 29683 / DSM 1030 / JCM 2381 / KCTC 1655 / WB1)</name>
    <dbReference type="NCBI Taxonomy" id="931626"/>
    <lineage>
        <taxon>Bacteria</taxon>
        <taxon>Bacillati</taxon>
        <taxon>Bacillota</taxon>
        <taxon>Clostridia</taxon>
        <taxon>Eubacteriales</taxon>
        <taxon>Eubacteriaceae</taxon>
        <taxon>Acetobacterium</taxon>
    </lineage>
</organism>
<comment type="subcellular location">
    <subcellularLocation>
        <location evidence="1">Cell membrane</location>
        <topology evidence="1">Multi-pass membrane protein</topology>
    </subcellularLocation>
</comment>
<feature type="transmembrane region" description="Helical" evidence="8">
    <location>
        <begin position="246"/>
        <end position="268"/>
    </location>
</feature>
<comment type="similarity">
    <text evidence="2">Belongs to the binding-protein-dependent transport system permease family. FecCD subfamily.</text>
</comment>
<feature type="transmembrane region" description="Helical" evidence="8">
    <location>
        <begin position="199"/>
        <end position="220"/>
    </location>
</feature>
<sequence>MESIKNRKARQISILVLILGAIVVISVYSISVGSINISIPDILSILSGKAVADDTFGPIIMNIRLPRTLATIMGGACLALSGLLLQIFFKNPIVEPYILGISSGATLFVGLVLLGGFSFGLKSLPPMGLFTGAFLGAMLVMVVVVFAAQKVKNITTLLIIGMMAGFICNAFTSILTAFADKEQLHGFVMWSMGSFSGFSWPQVQFLYGIGCPMIILAFILSKPLNAMLFGENYAISMGLSMKKFRVIVILIASVLTATITAFAGPISFVGLAVPHMVRITLGTSDNRILIPGVILAGALMTGVCDLIARMILSPVELPLGVITALIGAPIVVYLLVHKTKGNEL</sequence>
<protein>
    <submittedName>
        <fullName evidence="9">Vitamin B12 import system permease protein BtuC</fullName>
    </submittedName>
</protein>
<evidence type="ECO:0000256" key="8">
    <source>
        <dbReference type="SAM" id="Phobius"/>
    </source>
</evidence>
<dbReference type="GO" id="GO:0022857">
    <property type="term" value="F:transmembrane transporter activity"/>
    <property type="evidence" value="ECO:0007669"/>
    <property type="project" value="InterPro"/>
</dbReference>
<dbReference type="Proteomes" id="UP000007177">
    <property type="component" value="Chromosome"/>
</dbReference>
<feature type="transmembrane region" description="Helical" evidence="8">
    <location>
        <begin position="96"/>
        <end position="121"/>
    </location>
</feature>
<feature type="transmembrane region" description="Helical" evidence="8">
    <location>
        <begin position="155"/>
        <end position="179"/>
    </location>
</feature>
<reference evidence="10" key="1">
    <citation type="submission" date="2011-07" db="EMBL/GenBank/DDBJ databases">
        <title>Complete genome sequence of Acetobacterium woodii.</title>
        <authorList>
            <person name="Poehlein A."/>
            <person name="Schmidt S."/>
            <person name="Kaster A.-K."/>
            <person name="Goenrich M."/>
            <person name="Vollmers J."/>
            <person name="Thuermer A."/>
            <person name="Gottschalk G."/>
            <person name="Thauer R.K."/>
            <person name="Daniel R."/>
            <person name="Mueller V."/>
        </authorList>
    </citation>
    <scope>NUCLEOTIDE SEQUENCE [LARGE SCALE GENOMIC DNA]</scope>
    <source>
        <strain evidence="10">ATCC 29683 / DSM 1030 / JCM 2381 / KCTC 1655 / WB1</strain>
    </source>
</reference>
<feature type="transmembrane region" description="Helical" evidence="8">
    <location>
        <begin position="315"/>
        <end position="336"/>
    </location>
</feature>
<dbReference type="FunFam" id="1.10.3470.10:FF:000001">
    <property type="entry name" value="Vitamin B12 ABC transporter permease BtuC"/>
    <property type="match status" value="1"/>
</dbReference>
<evidence type="ECO:0000256" key="6">
    <source>
        <dbReference type="ARBA" id="ARBA00022989"/>
    </source>
</evidence>
<dbReference type="STRING" id="931626.Awo_c10280"/>
<dbReference type="GO" id="GO:0033214">
    <property type="term" value="P:siderophore-iron import into cell"/>
    <property type="evidence" value="ECO:0007669"/>
    <property type="project" value="TreeGrafter"/>
</dbReference>
<evidence type="ECO:0000256" key="2">
    <source>
        <dbReference type="ARBA" id="ARBA00007935"/>
    </source>
</evidence>
<keyword evidence="6 8" id="KW-1133">Transmembrane helix</keyword>
<dbReference type="InterPro" id="IPR000522">
    <property type="entry name" value="ABC_transptr_permease_BtuC"/>
</dbReference>
<gene>
    <name evidence="9" type="primary">btuC</name>
    <name evidence="9" type="ordered locus">Awo_c10280</name>
</gene>
<dbReference type="KEGG" id="awo:Awo_c10280"/>
<keyword evidence="7 8" id="KW-0472">Membrane</keyword>
<dbReference type="GO" id="GO:0005886">
    <property type="term" value="C:plasma membrane"/>
    <property type="evidence" value="ECO:0007669"/>
    <property type="project" value="UniProtKB-SubCell"/>
</dbReference>
<dbReference type="AlphaFoldDB" id="H6LCN2"/>
<dbReference type="OrthoDB" id="9792889at2"/>
<name>H6LCN2_ACEWD</name>
<evidence type="ECO:0000313" key="9">
    <source>
        <dbReference type="EMBL" id="AFA47814.1"/>
    </source>
</evidence>
<evidence type="ECO:0000256" key="1">
    <source>
        <dbReference type="ARBA" id="ARBA00004651"/>
    </source>
</evidence>
<dbReference type="Pfam" id="PF01032">
    <property type="entry name" value="FecCD"/>
    <property type="match status" value="1"/>
</dbReference>
<dbReference type="EMBL" id="CP002987">
    <property type="protein sequence ID" value="AFA47814.1"/>
    <property type="molecule type" value="Genomic_DNA"/>
</dbReference>
<evidence type="ECO:0000313" key="10">
    <source>
        <dbReference type="Proteomes" id="UP000007177"/>
    </source>
</evidence>
<evidence type="ECO:0000256" key="5">
    <source>
        <dbReference type="ARBA" id="ARBA00022692"/>
    </source>
</evidence>
<evidence type="ECO:0000256" key="3">
    <source>
        <dbReference type="ARBA" id="ARBA00022448"/>
    </source>
</evidence>
<keyword evidence="5 8" id="KW-0812">Transmembrane</keyword>
<feature type="transmembrane region" description="Helical" evidence="8">
    <location>
        <begin position="12"/>
        <end position="31"/>
    </location>
</feature>
<evidence type="ECO:0000256" key="4">
    <source>
        <dbReference type="ARBA" id="ARBA00022475"/>
    </source>
</evidence>
<dbReference type="eggNOG" id="COG0609">
    <property type="taxonomic scope" value="Bacteria"/>
</dbReference>
<dbReference type="PANTHER" id="PTHR30472">
    <property type="entry name" value="FERRIC ENTEROBACTIN TRANSPORT SYSTEM PERMEASE PROTEIN"/>
    <property type="match status" value="1"/>
</dbReference>
<proteinExistence type="inferred from homology"/>
<dbReference type="InterPro" id="IPR037294">
    <property type="entry name" value="ABC_BtuC-like"/>
</dbReference>
<dbReference type="Gene3D" id="1.10.3470.10">
    <property type="entry name" value="ABC transporter involved in vitamin B12 uptake, BtuC"/>
    <property type="match status" value="1"/>
</dbReference>
<feature type="transmembrane region" description="Helical" evidence="8">
    <location>
        <begin position="127"/>
        <end position="148"/>
    </location>
</feature>
<keyword evidence="3" id="KW-0813">Transport</keyword>